<dbReference type="EMBL" id="CP113432">
    <property type="protein sequence ID" value="WAI52337.1"/>
    <property type="molecule type" value="Genomic_DNA"/>
</dbReference>
<sequence length="103" mass="11429">MAHSTWSPLQRSSSTQQLQSLVSDLESLLESGRDLAADELPAFKARLQELVSESRDNSERLLRQSRRALRAGGEYVGEHPWQTTLVLAVTCGVLAACVMSRHH</sequence>
<gene>
    <name evidence="1" type="ORF">OU419_14130</name>
</gene>
<dbReference type="RefSeq" id="WP_254474128.1">
    <property type="nucleotide sequence ID" value="NZ_CP113432.1"/>
</dbReference>
<evidence type="ECO:0008006" key="3">
    <source>
        <dbReference type="Google" id="ProtNLM"/>
    </source>
</evidence>
<reference evidence="1" key="1">
    <citation type="submission" date="2022-11" db="EMBL/GenBank/DDBJ databases">
        <title>Pseudomonas triclosanedens sp. nov., a triclosan degrader isolated from activated sludge.</title>
        <authorList>
            <person name="Yin Y."/>
            <person name="Lu Z."/>
        </authorList>
    </citation>
    <scope>NUCLEOTIDE SEQUENCE</scope>
    <source>
        <strain evidence="1">ZM23</strain>
    </source>
</reference>
<keyword evidence="2" id="KW-1185">Reference proteome</keyword>
<proteinExistence type="predicted"/>
<accession>A0ABY7A531</accession>
<evidence type="ECO:0000313" key="1">
    <source>
        <dbReference type="EMBL" id="WAI52337.1"/>
    </source>
</evidence>
<dbReference type="Proteomes" id="UP001163624">
    <property type="component" value="Chromosome"/>
</dbReference>
<organism evidence="1 2">
    <name type="scientific">Pseudomonas triclosanedens</name>
    <dbReference type="NCBI Taxonomy" id="2961893"/>
    <lineage>
        <taxon>Bacteria</taxon>
        <taxon>Pseudomonadati</taxon>
        <taxon>Pseudomonadota</taxon>
        <taxon>Gammaproteobacteria</taxon>
        <taxon>Pseudomonadales</taxon>
        <taxon>Pseudomonadaceae</taxon>
        <taxon>Pseudomonas</taxon>
    </lineage>
</organism>
<protein>
    <recommendedName>
        <fullName evidence="3">DUF883 domain-containing protein</fullName>
    </recommendedName>
</protein>
<evidence type="ECO:0000313" key="2">
    <source>
        <dbReference type="Proteomes" id="UP001163624"/>
    </source>
</evidence>
<name>A0ABY7A531_9PSED</name>